<comment type="subcellular location">
    <subcellularLocation>
        <location evidence="1">Endoplasmic reticulum membrane</location>
        <topology evidence="1">Peripheral membrane protein</topology>
    </subcellularLocation>
    <subcellularLocation>
        <location evidence="2">Preautophagosomal structure membrane</location>
        <topology evidence="2">Peripheral membrane protein</topology>
    </subcellularLocation>
</comment>
<dbReference type="Pfam" id="PF13329">
    <property type="entry name" value="ATG2_CAD"/>
    <property type="match status" value="3"/>
</dbReference>
<comment type="similarity">
    <text evidence="3">Belongs to the ATG2 family.</text>
</comment>
<accession>A0ABM3GX07</accession>
<keyword evidence="8" id="KW-0445">Lipid transport</keyword>
<name>A0ABM3GX07_9MYRT</name>
<comment type="catalytic activity">
    <reaction evidence="10">
        <text>a 1,2-diacyl-sn-glycero-3-phospho-L-serine(in) = a 1,2-diacyl-sn-glycero-3-phospho-L-serine(out)</text>
        <dbReference type="Rhea" id="RHEA:38663"/>
        <dbReference type="ChEBI" id="CHEBI:57262"/>
    </reaction>
</comment>
<evidence type="ECO:0000313" key="14">
    <source>
        <dbReference type="RefSeq" id="XP_048128858.1"/>
    </source>
</evidence>
<evidence type="ECO:0000256" key="7">
    <source>
        <dbReference type="ARBA" id="ARBA00023006"/>
    </source>
</evidence>
<gene>
    <name evidence="14" type="primary">LOC115735919</name>
</gene>
<dbReference type="PANTHER" id="PTHR13190">
    <property type="entry name" value="AUTOPHAGY-RELATED 2, ISOFORM A"/>
    <property type="match status" value="1"/>
</dbReference>
<evidence type="ECO:0000256" key="5">
    <source>
        <dbReference type="ARBA" id="ARBA00022448"/>
    </source>
</evidence>
<keyword evidence="7" id="KW-0072">Autophagy</keyword>
<organism evidence="13 14">
    <name type="scientific">Rhodamnia argentea</name>
    <dbReference type="NCBI Taxonomy" id="178133"/>
    <lineage>
        <taxon>Eukaryota</taxon>
        <taxon>Viridiplantae</taxon>
        <taxon>Streptophyta</taxon>
        <taxon>Embryophyta</taxon>
        <taxon>Tracheophyta</taxon>
        <taxon>Spermatophyta</taxon>
        <taxon>Magnoliopsida</taxon>
        <taxon>eudicotyledons</taxon>
        <taxon>Gunneridae</taxon>
        <taxon>Pentapetalae</taxon>
        <taxon>rosids</taxon>
        <taxon>malvids</taxon>
        <taxon>Myrtales</taxon>
        <taxon>Myrtaceae</taxon>
        <taxon>Myrtoideae</taxon>
        <taxon>Myrteae</taxon>
        <taxon>Australasian group</taxon>
        <taxon>Rhodamnia</taxon>
    </lineage>
</organism>
<sequence length="1989" mass="218113">MFPWNIAKSAEAIFSRWAVKRVCQFLLKKKLGRFILGDIDLDQLDVQLREGTIQLNDLALNVDYLNKKFGAVSSLMIKEGSIGSLLARMPWKGKGCQVEVDELELVLSPYVDNLMSDAVGSQGSSLDDNKSVYPSQSKPEKEMTGNAVVSSSGDVHEGVKTIAKMVKWLLTSFNVTIKKVVIAFDPYSSQNEGEYTHHRSMVFRVAELACGTCVSEDSHLMGNVGTENFLGISRLTNYVTFHGAILELLHMDDVNRQACPPSVSGTDSGGLLSGLPPVTSTVPIMIGREGGFSGTLKLSIPWKNGSLDIRKVDADVSIDPIELRFQPSTIKWILFSWRTIVNLCKERECGMQHKSASNVHFSSASGSPSSATGSSEVATNIASPLYGGLSVELSSSLRQGTESDLHLPNVISDWVPFVADKEEDDFGASVDQFFECFDELRSFQSALGGSGMWNWTCSVFSAITAASNLASGSLLTPSEQQHIETNLRVSIAGMSLMFSLHDEDDGNFPELNDDEENIGFDYHCLGAECRDISLMLQICPRDVKFEGTVKHIEVNEYISHRENGMFFGDESIKHGICGQNPCVRQLQAEVLGTLPPRASYMDVPENDLVGESAPKVPFAKRNDLIRIMLLRTSGLGRFQLASSSCLSDGSSKGPMSFSLSLPPFVIWVNFRLILKLLAFVKEMEKFLEVNDFSSNFQSEVKQESPEDLNRGPRTCITTTSSRERLQGVLTVSDARVVLCFPFDGRDDIVSYFDWDQFIALDFYSPFSTREGKVDSFTPFCNSNPKKRFSSMVTTSVHLNACNFDMYLVSAACEEVDDGGKSCRSAKGCKFSSLKILSVANCTPSSIFSMIWQEGPVTGAWVAERAKSFAVSEERSRNKFMGKGYEFASVTTLGDSGDTATEIRQDIIMTSSFLMHLHLSSAVVTLRSYEYEAFNCLLSQVIKGFTRVAFEDVDSLKKTSVGQTSIYMECDSVEIVIHPDKIDNIKSSIQNELPGSWFRLKLRIEKFELLNVSDIGGINGANFFWLAHGEGKLWGSITGAPDEEFLLISCCNSTMKRGDGGGSNALSTGLAGSDFVYMWDPVNFRGLLSITVRCGTFVAIGGRLDWFDAVLSFFTLPASETEGSGECSSSKGDCQQLPGSSFSLNLVDTGLSYEPYLKNLMVTSQVGDLGFSHSSVKSALDNCYVACIIAASCFSISNATSGDLLDTDYNIRAQDLGFLICSASELELHGDTYSVQHLHKIGYVKVAREALVLANLSTNCRNGTLWELECSNSHIDVETRHDSTLALIQLVTQLQQLFAPDLEESLVHLQSRWDNVQKEQERNHLKAEVRTSVGDLAPSTPQVHSSSANAKSQALVIGLMDEIREDAFLSDESRTCQYDSESNAKSFLGEKCDFDTAAPETLSQDLLVRGSVPLLGLESSQASFIQKGCFPDVIEGYCIPDPLCLSELSAGRDLSGSIVKHTSGIAENVNAGRGDSGWYRENSLRIRENHIADICEMSSMKQSAESKPCSPSSEDTNDSGKLVGRVIVKNINVRWRMSGGADWDISTVTDEHSGKNRRRDTAICLELALCGIDCQYDIYPVGGFCVSKLSFSVQDVHLYDRSEDATLRLVLGYYSSKDHPRESSSKALKLNLEAVRPDPLIPLEEYRLCIALLPLRLHLHQRQLDFLISFFGNEDPPQDWSSGVQNNLGGSEVLLQNAQSGSMRKAIVDEALLPYFQKFDIKPFSVRVDYIPQHLDLAALGGGKYVELVNLVPWKGIELHLKPVQAVGVYGWNNVCETIIGEWLEDISQNQIHKVLRGLPTIRSLISVGSAAAKLVSCPVENYKKDHRVLKGLQRGTVAFLRSISLEAVGLGVHLAAGAHDILQQAEYILASIPPSSPWPLQSRASANVRSNQPKDAQHGIKQAYECISDGLGKSASALVQTPLKKYQRGAGAGAAISTAFQAVPAATLAPVSACASAVHYALLGIRNSLDPEHKRESMEKYMGPNQPQE</sequence>
<keyword evidence="13" id="KW-1185">Reference proteome</keyword>
<evidence type="ECO:0000256" key="6">
    <source>
        <dbReference type="ARBA" id="ARBA00022824"/>
    </source>
</evidence>
<protein>
    <recommendedName>
        <fullName evidence="4">Autophagy-related protein 2</fullName>
    </recommendedName>
</protein>
<reference evidence="14" key="1">
    <citation type="submission" date="2025-08" db="UniProtKB">
        <authorList>
            <consortium name="RefSeq"/>
        </authorList>
    </citation>
    <scope>IDENTIFICATION</scope>
    <source>
        <tissue evidence="14">Leaf</tissue>
    </source>
</reference>
<dbReference type="Proteomes" id="UP000827889">
    <property type="component" value="Chromosome 11"/>
</dbReference>
<evidence type="ECO:0000256" key="12">
    <source>
        <dbReference type="SAM" id="MobiDB-lite"/>
    </source>
</evidence>
<evidence type="ECO:0000256" key="11">
    <source>
        <dbReference type="ARBA" id="ARBA00024615"/>
    </source>
</evidence>
<evidence type="ECO:0000256" key="1">
    <source>
        <dbReference type="ARBA" id="ARBA00004406"/>
    </source>
</evidence>
<evidence type="ECO:0000256" key="8">
    <source>
        <dbReference type="ARBA" id="ARBA00023055"/>
    </source>
</evidence>
<evidence type="ECO:0000256" key="3">
    <source>
        <dbReference type="ARBA" id="ARBA00009714"/>
    </source>
</evidence>
<keyword evidence="6" id="KW-0256">Endoplasmic reticulum</keyword>
<proteinExistence type="inferred from homology"/>
<dbReference type="RefSeq" id="XP_048128858.1">
    <property type="nucleotide sequence ID" value="XM_048272901.1"/>
</dbReference>
<keyword evidence="9" id="KW-0472">Membrane</keyword>
<evidence type="ECO:0000256" key="9">
    <source>
        <dbReference type="ARBA" id="ARBA00023136"/>
    </source>
</evidence>
<dbReference type="PANTHER" id="PTHR13190:SF1">
    <property type="entry name" value="AUTOPHAGY-RELATED 2, ISOFORM A"/>
    <property type="match status" value="1"/>
</dbReference>
<dbReference type="GeneID" id="115735919"/>
<evidence type="ECO:0000256" key="10">
    <source>
        <dbReference type="ARBA" id="ARBA00024479"/>
    </source>
</evidence>
<evidence type="ECO:0000256" key="4">
    <source>
        <dbReference type="ARBA" id="ARBA00018070"/>
    </source>
</evidence>
<dbReference type="InterPro" id="IPR026849">
    <property type="entry name" value="ATG2"/>
</dbReference>
<evidence type="ECO:0000313" key="13">
    <source>
        <dbReference type="Proteomes" id="UP000827889"/>
    </source>
</evidence>
<keyword evidence="5" id="KW-0813">Transport</keyword>
<feature type="region of interest" description="Disordered" evidence="12">
    <location>
        <begin position="119"/>
        <end position="149"/>
    </location>
</feature>
<feature type="compositionally biased region" description="Polar residues" evidence="12">
    <location>
        <begin position="119"/>
        <end position="137"/>
    </location>
</feature>
<comment type="catalytic activity">
    <reaction evidence="11">
        <text>a 1,2-diacyl-sn-glycero-3-phosphoethanolamine(in) = a 1,2-diacyl-sn-glycero-3-phosphoethanolamine(out)</text>
        <dbReference type="Rhea" id="RHEA:38895"/>
        <dbReference type="ChEBI" id="CHEBI:64612"/>
    </reaction>
</comment>
<evidence type="ECO:0000256" key="2">
    <source>
        <dbReference type="ARBA" id="ARBA00004623"/>
    </source>
</evidence>